<dbReference type="Pfam" id="PF03133">
    <property type="entry name" value="TTL"/>
    <property type="match status" value="2"/>
</dbReference>
<dbReference type="InterPro" id="IPR004344">
    <property type="entry name" value="TTL/TTLL_fam"/>
</dbReference>
<keyword evidence="2 4" id="KW-0547">Nucleotide-binding</keyword>
<feature type="compositionally biased region" description="Basic residues" evidence="5">
    <location>
        <begin position="496"/>
        <end position="514"/>
    </location>
</feature>
<accession>A0ABR2JZS9</accession>
<gene>
    <name evidence="7" type="ORF">M9Y10_043412</name>
</gene>
<dbReference type="InterPro" id="IPR011761">
    <property type="entry name" value="ATP-grasp"/>
</dbReference>
<evidence type="ECO:0000256" key="3">
    <source>
        <dbReference type="ARBA" id="ARBA00022840"/>
    </source>
</evidence>
<protein>
    <submittedName>
        <fullName evidence="7">Positive regulation of cilium movement</fullName>
    </submittedName>
</protein>
<dbReference type="PANTHER" id="PTHR12241">
    <property type="entry name" value="TUBULIN POLYGLUTAMYLASE"/>
    <property type="match status" value="1"/>
</dbReference>
<comment type="caution">
    <text evidence="7">The sequence shown here is derived from an EMBL/GenBank/DDBJ whole genome shotgun (WGS) entry which is preliminary data.</text>
</comment>
<sequence>MTSLIATGGFIKFETVSEAMKAAGIDYQENNQRGILVWFDNVRDKDFFSSLQPYQIVNRIPSINMICRKAPFVGLIQRVAPLFPEYFTFLPTSFILPLKNQQFIAAVNKKKTRYIVKPDCGSLGKGITIIEPGDTYEPQPTLAIAQEYIESTTLHNTKFDMRIYALVASVHPELTIYVYRDGIARFCSATQDQHNLFSQITNTAVNRQNPDLANVNSITRRVESVFEEMASQRSTSKLNENDNSEKETEPNEDNNEKSEENESETENKKETDNENDNNSEVQDEKGSETTNTNEKSSKKPVDIGALWKRIDNAIVFTIMSATNFILKGTQSSCPSYGLPRCFQILGFDVLLDKDLNPYILEVNFRPSLEYDTEEEKNMKIEMLSQAMKIAAPFQMLQSTVSDRTTPWNDKMWISYLQHNEDVFKRVERCRDLAVKESKFEKVYPTKDPINKDYLRVFNSLKKLQPKMGMSYNLPDISEPPKLRISSPQLKPLITKPVKKRSKSPSRKKQKLLPL</sequence>
<proteinExistence type="predicted"/>
<keyword evidence="1" id="KW-0436">Ligase</keyword>
<dbReference type="PROSITE" id="PS51221">
    <property type="entry name" value="TTL"/>
    <property type="match status" value="1"/>
</dbReference>
<organism evidence="7 8">
    <name type="scientific">Tritrichomonas musculus</name>
    <dbReference type="NCBI Taxonomy" id="1915356"/>
    <lineage>
        <taxon>Eukaryota</taxon>
        <taxon>Metamonada</taxon>
        <taxon>Parabasalia</taxon>
        <taxon>Tritrichomonadida</taxon>
        <taxon>Tritrichomonadidae</taxon>
        <taxon>Tritrichomonas</taxon>
    </lineage>
</organism>
<feature type="domain" description="ATP-grasp" evidence="6">
    <location>
        <begin position="344"/>
        <end position="391"/>
    </location>
</feature>
<evidence type="ECO:0000256" key="2">
    <source>
        <dbReference type="ARBA" id="ARBA00022741"/>
    </source>
</evidence>
<dbReference type="PANTHER" id="PTHR12241:SF154">
    <property type="entry name" value="TUBULIN POLYGLUTAMYLASE TTLL11"/>
    <property type="match status" value="1"/>
</dbReference>
<evidence type="ECO:0000313" key="7">
    <source>
        <dbReference type="EMBL" id="KAK8884304.1"/>
    </source>
</evidence>
<feature type="compositionally biased region" description="Basic and acidic residues" evidence="5">
    <location>
        <begin position="239"/>
        <end position="272"/>
    </location>
</feature>
<feature type="region of interest" description="Disordered" evidence="5">
    <location>
        <begin position="227"/>
        <end position="298"/>
    </location>
</feature>
<feature type="region of interest" description="Disordered" evidence="5">
    <location>
        <begin position="471"/>
        <end position="514"/>
    </location>
</feature>
<evidence type="ECO:0000313" key="8">
    <source>
        <dbReference type="Proteomes" id="UP001470230"/>
    </source>
</evidence>
<keyword evidence="8" id="KW-1185">Reference proteome</keyword>
<reference evidence="7 8" key="1">
    <citation type="submission" date="2024-04" db="EMBL/GenBank/DDBJ databases">
        <title>Tritrichomonas musculus Genome.</title>
        <authorList>
            <person name="Alves-Ferreira E."/>
            <person name="Grigg M."/>
            <person name="Lorenzi H."/>
            <person name="Galac M."/>
        </authorList>
    </citation>
    <scope>NUCLEOTIDE SEQUENCE [LARGE SCALE GENOMIC DNA]</scope>
    <source>
        <strain evidence="7 8">EAF2021</strain>
    </source>
</reference>
<dbReference type="SUPFAM" id="SSF56059">
    <property type="entry name" value="Glutathione synthetase ATP-binding domain-like"/>
    <property type="match status" value="1"/>
</dbReference>
<dbReference type="Proteomes" id="UP001470230">
    <property type="component" value="Unassembled WGS sequence"/>
</dbReference>
<evidence type="ECO:0000256" key="5">
    <source>
        <dbReference type="SAM" id="MobiDB-lite"/>
    </source>
</evidence>
<name>A0ABR2JZS9_9EUKA</name>
<keyword evidence="3 4" id="KW-0067">ATP-binding</keyword>
<evidence type="ECO:0000256" key="1">
    <source>
        <dbReference type="ARBA" id="ARBA00022598"/>
    </source>
</evidence>
<dbReference type="EMBL" id="JAPFFF010000008">
    <property type="protein sequence ID" value="KAK8884304.1"/>
    <property type="molecule type" value="Genomic_DNA"/>
</dbReference>
<dbReference type="PROSITE" id="PS50975">
    <property type="entry name" value="ATP_GRASP"/>
    <property type="match status" value="1"/>
</dbReference>
<dbReference type="Gene3D" id="3.30.470.20">
    <property type="entry name" value="ATP-grasp fold, B domain"/>
    <property type="match status" value="1"/>
</dbReference>
<evidence type="ECO:0000256" key="4">
    <source>
        <dbReference type="PROSITE-ProRule" id="PRU00409"/>
    </source>
</evidence>
<evidence type="ECO:0000259" key="6">
    <source>
        <dbReference type="PROSITE" id="PS50975"/>
    </source>
</evidence>